<organism evidence="2">
    <name type="scientific">marine sediment metagenome</name>
    <dbReference type="NCBI Taxonomy" id="412755"/>
    <lineage>
        <taxon>unclassified sequences</taxon>
        <taxon>metagenomes</taxon>
        <taxon>ecological metagenomes</taxon>
    </lineage>
</organism>
<reference evidence="2" key="1">
    <citation type="journal article" date="2014" name="Front. Microbiol.">
        <title>High frequency of phylogenetically diverse reductive dehalogenase-homologous genes in deep subseafloor sedimentary metagenomes.</title>
        <authorList>
            <person name="Kawai M."/>
            <person name="Futagami T."/>
            <person name="Toyoda A."/>
            <person name="Takaki Y."/>
            <person name="Nishi S."/>
            <person name="Hori S."/>
            <person name="Arai W."/>
            <person name="Tsubouchi T."/>
            <person name="Morono Y."/>
            <person name="Uchiyama I."/>
            <person name="Ito T."/>
            <person name="Fujiyama A."/>
            <person name="Inagaki F."/>
            <person name="Takami H."/>
        </authorList>
    </citation>
    <scope>NUCLEOTIDE SEQUENCE</scope>
    <source>
        <strain evidence="2">Expedition CK06-06</strain>
    </source>
</reference>
<protein>
    <submittedName>
        <fullName evidence="2">Uncharacterized protein</fullName>
    </submittedName>
</protein>
<evidence type="ECO:0000313" key="2">
    <source>
        <dbReference type="EMBL" id="GAG41189.1"/>
    </source>
</evidence>
<gene>
    <name evidence="2" type="ORF">S01H1_64244</name>
</gene>
<proteinExistence type="predicted"/>
<accession>X0XDC9</accession>
<feature type="region of interest" description="Disordered" evidence="1">
    <location>
        <begin position="26"/>
        <end position="50"/>
    </location>
</feature>
<sequence length="50" mass="5197">CELAPELRHPLLGKNIKDLLASVGEKGVRKTAPSGWEKGEGNEGIAGAQA</sequence>
<name>X0XDC9_9ZZZZ</name>
<evidence type="ECO:0000256" key="1">
    <source>
        <dbReference type="SAM" id="MobiDB-lite"/>
    </source>
</evidence>
<dbReference type="EMBL" id="BARS01042340">
    <property type="protein sequence ID" value="GAG41189.1"/>
    <property type="molecule type" value="Genomic_DNA"/>
</dbReference>
<feature type="non-terminal residue" evidence="2">
    <location>
        <position position="1"/>
    </location>
</feature>
<dbReference type="AlphaFoldDB" id="X0XDC9"/>
<comment type="caution">
    <text evidence="2">The sequence shown here is derived from an EMBL/GenBank/DDBJ whole genome shotgun (WGS) entry which is preliminary data.</text>
</comment>